<sequence>MSRSNFQQFRCILNHHDWIVSSSSELGRKAAILRVALCRQEKARDVQFPPAVTPPGTCHTIPAGASTSTISTPPLHARRALNCCSPHPGLAGLRTPKTANTCIKTKEEVINIPLSSEPVGGERSHSGMTKHRD</sequence>
<evidence type="ECO:0000313" key="2">
    <source>
        <dbReference type="EMBL" id="OAV99565.1"/>
    </source>
</evidence>
<reference evidence="3 4" key="3">
    <citation type="journal article" date="2017" name="G3 (Bethesda)">
        <title>Comparative analysis highlights variable genome content of wheat rusts and divergence of the mating loci.</title>
        <authorList>
            <person name="Cuomo C.A."/>
            <person name="Bakkeren G."/>
            <person name="Khalil H.B."/>
            <person name="Panwar V."/>
            <person name="Joly D."/>
            <person name="Linning R."/>
            <person name="Sakthikumar S."/>
            <person name="Song X."/>
            <person name="Adiconis X."/>
            <person name="Fan L."/>
            <person name="Goldberg J.M."/>
            <person name="Levin J.Z."/>
            <person name="Young S."/>
            <person name="Zeng Q."/>
            <person name="Anikster Y."/>
            <person name="Bruce M."/>
            <person name="Wang M."/>
            <person name="Yin C."/>
            <person name="McCallum B."/>
            <person name="Szabo L.J."/>
            <person name="Hulbert S."/>
            <person name="Chen X."/>
            <person name="Fellers J.P."/>
        </authorList>
    </citation>
    <scope>NUCLEOTIDE SEQUENCE</scope>
    <source>
        <strain evidence="4">Isolate 1-1 / race 1 (BBBD)</strain>
        <strain evidence="3">isolate 1-1 / race 1 (BBBD)</strain>
    </source>
</reference>
<gene>
    <name evidence="2" type="ORF">PTTG_25213</name>
</gene>
<organism evidence="2">
    <name type="scientific">Puccinia triticina (isolate 1-1 / race 1 (BBBD))</name>
    <name type="common">Brown leaf rust fungus</name>
    <dbReference type="NCBI Taxonomy" id="630390"/>
    <lineage>
        <taxon>Eukaryota</taxon>
        <taxon>Fungi</taxon>
        <taxon>Dikarya</taxon>
        <taxon>Basidiomycota</taxon>
        <taxon>Pucciniomycotina</taxon>
        <taxon>Pucciniomycetes</taxon>
        <taxon>Pucciniales</taxon>
        <taxon>Pucciniaceae</taxon>
        <taxon>Puccinia</taxon>
    </lineage>
</organism>
<feature type="region of interest" description="Disordered" evidence="1">
    <location>
        <begin position="113"/>
        <end position="133"/>
    </location>
</feature>
<dbReference type="Proteomes" id="UP000005240">
    <property type="component" value="Unassembled WGS sequence"/>
</dbReference>
<reference evidence="2" key="2">
    <citation type="submission" date="2016-05" db="EMBL/GenBank/DDBJ databases">
        <title>Comparative analysis highlights variable genome content of wheat rusts and divergence of the mating loci.</title>
        <authorList>
            <person name="Cuomo C.A."/>
            <person name="Bakkeren G."/>
            <person name="Szabo L."/>
            <person name="Khalil H."/>
            <person name="Joly D."/>
            <person name="Goldberg J."/>
            <person name="Young S."/>
            <person name="Zeng Q."/>
            <person name="Fellers J."/>
        </authorList>
    </citation>
    <scope>NUCLEOTIDE SEQUENCE [LARGE SCALE GENOMIC DNA]</scope>
    <source>
        <strain evidence="2">1-1 BBBD Race 1</strain>
    </source>
</reference>
<evidence type="ECO:0000313" key="3">
    <source>
        <dbReference type="EnsemblFungi" id="PTTG_25213-t43_1-p1"/>
    </source>
</evidence>
<protein>
    <submittedName>
        <fullName evidence="2 3">Uncharacterized protein</fullName>
    </submittedName>
</protein>
<reference evidence="2" key="1">
    <citation type="submission" date="2009-11" db="EMBL/GenBank/DDBJ databases">
        <authorList>
            <consortium name="The Broad Institute Genome Sequencing Platform"/>
            <person name="Ward D."/>
            <person name="Feldgarden M."/>
            <person name="Earl A."/>
            <person name="Young S.K."/>
            <person name="Zeng Q."/>
            <person name="Koehrsen M."/>
            <person name="Alvarado L."/>
            <person name="Berlin A."/>
            <person name="Bochicchio J."/>
            <person name="Borenstein D."/>
            <person name="Chapman S.B."/>
            <person name="Chen Z."/>
            <person name="Engels R."/>
            <person name="Freedman E."/>
            <person name="Gellesch M."/>
            <person name="Goldberg J."/>
            <person name="Griggs A."/>
            <person name="Gujja S."/>
            <person name="Heilman E."/>
            <person name="Heiman D."/>
            <person name="Hepburn T."/>
            <person name="Howarth C."/>
            <person name="Jen D."/>
            <person name="Larson L."/>
            <person name="Lewis B."/>
            <person name="Mehta T."/>
            <person name="Park D."/>
            <person name="Pearson M."/>
            <person name="Roberts A."/>
            <person name="Saif S."/>
            <person name="Shea T."/>
            <person name="Shenoy N."/>
            <person name="Sisk P."/>
            <person name="Stolte C."/>
            <person name="Sykes S."/>
            <person name="Thomson T."/>
            <person name="Walk T."/>
            <person name="White J."/>
            <person name="Yandava C."/>
            <person name="Izard J."/>
            <person name="Baranova O.V."/>
            <person name="Blanton J.M."/>
            <person name="Tanner A.C."/>
            <person name="Dewhirst F.E."/>
            <person name="Haas B."/>
            <person name="Nusbaum C."/>
            <person name="Birren B."/>
        </authorList>
    </citation>
    <scope>NUCLEOTIDE SEQUENCE [LARGE SCALE GENOMIC DNA]</scope>
    <source>
        <strain evidence="2">1-1 BBBD Race 1</strain>
    </source>
</reference>
<accession>A0A180H3I7</accession>
<keyword evidence="4" id="KW-1185">Reference proteome</keyword>
<dbReference type="VEuPathDB" id="FungiDB:PTTG_25213"/>
<proteinExistence type="predicted"/>
<name>A0A180H3I7_PUCT1</name>
<evidence type="ECO:0000313" key="4">
    <source>
        <dbReference type="Proteomes" id="UP000005240"/>
    </source>
</evidence>
<dbReference type="EnsemblFungi" id="PTTG_25213-t43_1">
    <property type="protein sequence ID" value="PTTG_25213-t43_1-p1"/>
    <property type="gene ID" value="PTTG_25213"/>
</dbReference>
<feature type="region of interest" description="Disordered" evidence="1">
    <location>
        <begin position="48"/>
        <end position="71"/>
    </location>
</feature>
<evidence type="ECO:0000256" key="1">
    <source>
        <dbReference type="SAM" id="MobiDB-lite"/>
    </source>
</evidence>
<reference evidence="3" key="4">
    <citation type="submission" date="2025-05" db="UniProtKB">
        <authorList>
            <consortium name="EnsemblFungi"/>
        </authorList>
    </citation>
    <scope>IDENTIFICATION</scope>
    <source>
        <strain evidence="3">isolate 1-1 / race 1 (BBBD)</strain>
    </source>
</reference>
<dbReference type="AlphaFoldDB" id="A0A180H3I7"/>
<dbReference type="EMBL" id="ADAS02000002">
    <property type="protein sequence ID" value="OAV99565.1"/>
    <property type="molecule type" value="Genomic_DNA"/>
</dbReference>